<comment type="caution">
    <text evidence="2">The sequence shown here is derived from an EMBL/GenBank/DDBJ whole genome shotgun (WGS) entry which is preliminary data.</text>
</comment>
<evidence type="ECO:0000313" key="2">
    <source>
        <dbReference type="EMBL" id="GCC27778.1"/>
    </source>
</evidence>
<sequence length="104" mass="10700">MKILASSLARDCSGERIDSASNQPGSERRRRGGLVQGRESSLSNPGGPGSDRTPQPLGKGRAGGLQIGGDGVRSPSSAWGSHSSGLKATTLVKLSRTVGREEQS</sequence>
<name>A0A401SBJ8_CHIPU</name>
<feature type="compositionally biased region" description="Low complexity" evidence="1">
    <location>
        <begin position="74"/>
        <end position="84"/>
    </location>
</feature>
<evidence type="ECO:0000256" key="1">
    <source>
        <dbReference type="SAM" id="MobiDB-lite"/>
    </source>
</evidence>
<organism evidence="2 3">
    <name type="scientific">Chiloscyllium punctatum</name>
    <name type="common">Brownbanded bambooshark</name>
    <name type="synonym">Hemiscyllium punctatum</name>
    <dbReference type="NCBI Taxonomy" id="137246"/>
    <lineage>
        <taxon>Eukaryota</taxon>
        <taxon>Metazoa</taxon>
        <taxon>Chordata</taxon>
        <taxon>Craniata</taxon>
        <taxon>Vertebrata</taxon>
        <taxon>Chondrichthyes</taxon>
        <taxon>Elasmobranchii</taxon>
        <taxon>Galeomorphii</taxon>
        <taxon>Galeoidea</taxon>
        <taxon>Orectolobiformes</taxon>
        <taxon>Hemiscylliidae</taxon>
        <taxon>Chiloscyllium</taxon>
    </lineage>
</organism>
<feature type="region of interest" description="Disordered" evidence="1">
    <location>
        <begin position="1"/>
        <end position="86"/>
    </location>
</feature>
<protein>
    <submittedName>
        <fullName evidence="2">Uncharacterized protein</fullName>
    </submittedName>
</protein>
<evidence type="ECO:0000313" key="3">
    <source>
        <dbReference type="Proteomes" id="UP000287033"/>
    </source>
</evidence>
<proteinExistence type="predicted"/>
<keyword evidence="3" id="KW-1185">Reference proteome</keyword>
<feature type="compositionally biased region" description="Gly residues" evidence="1">
    <location>
        <begin position="60"/>
        <end position="71"/>
    </location>
</feature>
<accession>A0A401SBJ8</accession>
<gene>
    <name evidence="2" type="ORF">chiPu_0006204</name>
</gene>
<dbReference type="AlphaFoldDB" id="A0A401SBJ8"/>
<dbReference type="EMBL" id="BEZZ01000176">
    <property type="protein sequence ID" value="GCC27778.1"/>
    <property type="molecule type" value="Genomic_DNA"/>
</dbReference>
<dbReference type="Proteomes" id="UP000287033">
    <property type="component" value="Unassembled WGS sequence"/>
</dbReference>
<reference evidence="2 3" key="1">
    <citation type="journal article" date="2018" name="Nat. Ecol. Evol.">
        <title>Shark genomes provide insights into elasmobranch evolution and the origin of vertebrates.</title>
        <authorList>
            <person name="Hara Y"/>
            <person name="Yamaguchi K"/>
            <person name="Onimaru K"/>
            <person name="Kadota M"/>
            <person name="Koyanagi M"/>
            <person name="Keeley SD"/>
            <person name="Tatsumi K"/>
            <person name="Tanaka K"/>
            <person name="Motone F"/>
            <person name="Kageyama Y"/>
            <person name="Nozu R"/>
            <person name="Adachi N"/>
            <person name="Nishimura O"/>
            <person name="Nakagawa R"/>
            <person name="Tanegashima C"/>
            <person name="Kiyatake I"/>
            <person name="Matsumoto R"/>
            <person name="Murakumo K"/>
            <person name="Nishida K"/>
            <person name="Terakita A"/>
            <person name="Kuratani S"/>
            <person name="Sato K"/>
            <person name="Hyodo S Kuraku.S."/>
        </authorList>
    </citation>
    <scope>NUCLEOTIDE SEQUENCE [LARGE SCALE GENOMIC DNA]</scope>
</reference>